<organism evidence="6 7">
    <name type="scientific">Shinella lacus</name>
    <dbReference type="NCBI Taxonomy" id="2654216"/>
    <lineage>
        <taxon>Bacteria</taxon>
        <taxon>Pseudomonadati</taxon>
        <taxon>Pseudomonadota</taxon>
        <taxon>Alphaproteobacteria</taxon>
        <taxon>Hyphomicrobiales</taxon>
        <taxon>Rhizobiaceae</taxon>
        <taxon>Shinella</taxon>
    </lineage>
</organism>
<evidence type="ECO:0000256" key="4">
    <source>
        <dbReference type="ARBA" id="ARBA00023315"/>
    </source>
</evidence>
<dbReference type="EMBL" id="WHSB02000007">
    <property type="protein sequence ID" value="MCQ4632338.1"/>
    <property type="molecule type" value="Genomic_DNA"/>
</dbReference>
<evidence type="ECO:0000313" key="7">
    <source>
        <dbReference type="Proteomes" id="UP000996601"/>
    </source>
</evidence>
<feature type="transmembrane region" description="Helical" evidence="5">
    <location>
        <begin position="237"/>
        <end position="258"/>
    </location>
</feature>
<dbReference type="SUPFAM" id="SSF51161">
    <property type="entry name" value="Trimeric LpxA-like enzymes"/>
    <property type="match status" value="1"/>
</dbReference>
<gene>
    <name evidence="6" type="ORF">GB927_019965</name>
</gene>
<dbReference type="InterPro" id="IPR011004">
    <property type="entry name" value="Trimer_LpxA-like_sf"/>
</dbReference>
<keyword evidence="5" id="KW-0812">Transmembrane</keyword>
<keyword evidence="5" id="KW-1133">Transmembrane helix</keyword>
<name>A0ABT1RAX2_9HYPH</name>
<keyword evidence="2" id="KW-0808">Transferase</keyword>
<sequence>MIGAYTFLRGNVRISGQTAHIGRYCSIAPGAVIGDSNHPTDWLSTHSFQWGDGQWIPSEAMRQFTSPPKQVPQRTIVGSDVWIGANAIILPGVNVGDGAIIAAGSVVSRDVPPYAIVGGIPARIIRHRFDEETVARLMRVRWWRFRLDDLFDIPFNDIQLALAELEKRLAAGKLRELEPKLYAVAKKEITELNDAKALRLFRKRLHGAETKAKTPAAAPPNAEPVAAVSSFARLKPFLPWITAFIAGIVGSAAWEIAFG</sequence>
<dbReference type="CDD" id="cd03349">
    <property type="entry name" value="LbH_XAT"/>
    <property type="match status" value="1"/>
</dbReference>
<keyword evidence="7" id="KW-1185">Reference proteome</keyword>
<dbReference type="PROSITE" id="PS00101">
    <property type="entry name" value="HEXAPEP_TRANSFERASES"/>
    <property type="match status" value="1"/>
</dbReference>
<proteinExistence type="inferred from homology"/>
<keyword evidence="4" id="KW-0012">Acyltransferase</keyword>
<dbReference type="Pfam" id="PF00132">
    <property type="entry name" value="Hexapep"/>
    <property type="match status" value="1"/>
</dbReference>
<evidence type="ECO:0000256" key="2">
    <source>
        <dbReference type="ARBA" id="ARBA00022679"/>
    </source>
</evidence>
<comment type="similarity">
    <text evidence="1">Belongs to the transferase hexapeptide repeat family.</text>
</comment>
<dbReference type="InterPro" id="IPR018357">
    <property type="entry name" value="Hexapep_transf_CS"/>
</dbReference>
<evidence type="ECO:0000313" key="6">
    <source>
        <dbReference type="EMBL" id="MCQ4632338.1"/>
    </source>
</evidence>
<protein>
    <submittedName>
        <fullName evidence="6">CatB-related O-acetyltransferase</fullName>
    </submittedName>
</protein>
<evidence type="ECO:0000256" key="3">
    <source>
        <dbReference type="ARBA" id="ARBA00022737"/>
    </source>
</evidence>
<dbReference type="Proteomes" id="UP000996601">
    <property type="component" value="Unassembled WGS sequence"/>
</dbReference>
<dbReference type="PANTHER" id="PTHR43300:SF11">
    <property type="entry name" value="ACETYLTRANSFERASE RV3034C-RELATED"/>
    <property type="match status" value="1"/>
</dbReference>
<evidence type="ECO:0000256" key="5">
    <source>
        <dbReference type="SAM" id="Phobius"/>
    </source>
</evidence>
<dbReference type="PANTHER" id="PTHR43300">
    <property type="entry name" value="ACETYLTRANSFERASE"/>
    <property type="match status" value="1"/>
</dbReference>
<comment type="caution">
    <text evidence="6">The sequence shown here is derived from an EMBL/GenBank/DDBJ whole genome shotgun (WGS) entry which is preliminary data.</text>
</comment>
<evidence type="ECO:0000256" key="1">
    <source>
        <dbReference type="ARBA" id="ARBA00007274"/>
    </source>
</evidence>
<reference evidence="6" key="1">
    <citation type="submission" date="2021-07" db="EMBL/GenBank/DDBJ databases">
        <title>Shinella sp. nov., a novel member of the genus Shinella from water.</title>
        <authorList>
            <person name="Deng Y."/>
        </authorList>
    </citation>
    <scope>NUCLEOTIDE SEQUENCE</scope>
    <source>
        <strain evidence="6">CPCC 100929</strain>
    </source>
</reference>
<dbReference type="InterPro" id="IPR001451">
    <property type="entry name" value="Hexapep"/>
</dbReference>
<accession>A0ABT1RAX2</accession>
<keyword evidence="5" id="KW-0472">Membrane</keyword>
<keyword evidence="3" id="KW-0677">Repeat</keyword>
<dbReference type="InterPro" id="IPR050179">
    <property type="entry name" value="Trans_hexapeptide_repeat"/>
</dbReference>
<dbReference type="Gene3D" id="2.160.10.10">
    <property type="entry name" value="Hexapeptide repeat proteins"/>
    <property type="match status" value="1"/>
</dbReference>